<proteinExistence type="inferred from homology"/>
<sequence>MIPTPIRIDTFGVGNPAPKTGRKPPALDLRSTKANLVVPTPLKSASTPLSGTYGEASGRLRSASGNTTFPHHGTRHVGADRTLSPLKSPASAVQGGQQGFGSLQSVCHAQSGLPPSPSSFGGITRRVNPHYESPSVIEPSGNPYFPPSCTSSSSSDSSGLDYPLSPINGYQATEDDDEDRSPGPLTFTVSTILPSFLYLGPEITSEAEVQKLLDLGVKRILNVAVECDEGERLELQNRFEKYVRLPLRDCVEESGIRKGVMDACQFLDDARLHSSPTYVHCKAGKSRSVTVVLGYLIHANAWTLKTSYAYVAERRKGISPNIGFVAELMQFEEGELGLKASSGIATDSNDDKGANESERDNSQSRRNKYGRESLPPTWGPATDGNFVTSPVNGSEEPVDDDSVATPRQTATNKAPVNTYTLQPMRRVSKAGLEGLSFFSSSQLSPTHVKQREAVTPSETPGREGWL</sequence>
<dbReference type="Gene3D" id="3.90.190.10">
    <property type="entry name" value="Protein tyrosine phosphatase superfamily"/>
    <property type="match status" value="1"/>
</dbReference>
<dbReference type="AlphaFoldDB" id="A0A8K0JRY3"/>
<evidence type="ECO:0000256" key="1">
    <source>
        <dbReference type="ARBA" id="ARBA00008601"/>
    </source>
</evidence>
<dbReference type="GO" id="GO:0005737">
    <property type="term" value="C:cytoplasm"/>
    <property type="evidence" value="ECO:0007669"/>
    <property type="project" value="TreeGrafter"/>
</dbReference>
<dbReference type="GO" id="GO:0043409">
    <property type="term" value="P:negative regulation of MAPK cascade"/>
    <property type="evidence" value="ECO:0007669"/>
    <property type="project" value="TreeGrafter"/>
</dbReference>
<comment type="similarity">
    <text evidence="1">Belongs to the protein-tyrosine phosphatase family. Non-receptor class dual specificity subfamily.</text>
</comment>
<evidence type="ECO:0000313" key="8">
    <source>
        <dbReference type="EMBL" id="KAG7579983.1"/>
    </source>
</evidence>
<dbReference type="PANTHER" id="PTHR10159:SF530">
    <property type="entry name" value="DUAL SPECIFICITY PROTEIN PHOSPHATASE DDB_G0271350-RELATED"/>
    <property type="match status" value="1"/>
</dbReference>
<keyword evidence="9" id="KW-1185">Reference proteome</keyword>
<feature type="region of interest" description="Disordered" evidence="5">
    <location>
        <begin position="342"/>
        <end position="414"/>
    </location>
</feature>
<dbReference type="InterPro" id="IPR020422">
    <property type="entry name" value="TYR_PHOSPHATASE_DUAL_dom"/>
</dbReference>
<dbReference type="Pfam" id="PF00782">
    <property type="entry name" value="DSPc"/>
    <property type="match status" value="1"/>
</dbReference>
<feature type="region of interest" description="Disordered" evidence="5">
    <location>
        <begin position="438"/>
        <end position="466"/>
    </location>
</feature>
<name>A0A8K0JRY3_9TREE</name>
<protein>
    <recommendedName>
        <fullName evidence="2">protein-tyrosine-phosphatase</fullName>
        <ecNumber evidence="2">3.1.3.48</ecNumber>
    </recommendedName>
</protein>
<gene>
    <name evidence="8" type="ORF">FFLO_00191</name>
</gene>
<feature type="domain" description="Tyrosine specific protein phosphatases" evidence="7">
    <location>
        <begin position="258"/>
        <end position="318"/>
    </location>
</feature>
<feature type="compositionally biased region" description="Basic and acidic residues" evidence="5">
    <location>
        <begin position="349"/>
        <end position="363"/>
    </location>
</feature>
<dbReference type="EMBL" id="JABELV010000002">
    <property type="protein sequence ID" value="KAG7579983.1"/>
    <property type="molecule type" value="Genomic_DNA"/>
</dbReference>
<evidence type="ECO:0000313" key="9">
    <source>
        <dbReference type="Proteomes" id="UP000812966"/>
    </source>
</evidence>
<evidence type="ECO:0000256" key="2">
    <source>
        <dbReference type="ARBA" id="ARBA00013064"/>
    </source>
</evidence>
<dbReference type="PROSITE" id="PS50056">
    <property type="entry name" value="TYR_PHOSPHATASE_2"/>
    <property type="match status" value="1"/>
</dbReference>
<dbReference type="InterPro" id="IPR000387">
    <property type="entry name" value="Tyr_Pase_dom"/>
</dbReference>
<feature type="compositionally biased region" description="Polar residues" evidence="5">
    <location>
        <begin position="438"/>
        <end position="447"/>
    </location>
</feature>
<accession>A0A8K0JRY3</accession>
<feature type="compositionally biased region" description="Low complexity" evidence="5">
    <location>
        <begin position="147"/>
        <end position="166"/>
    </location>
</feature>
<dbReference type="GO" id="GO:0004725">
    <property type="term" value="F:protein tyrosine phosphatase activity"/>
    <property type="evidence" value="ECO:0007669"/>
    <property type="project" value="UniProtKB-EC"/>
</dbReference>
<dbReference type="InterPro" id="IPR000340">
    <property type="entry name" value="Dual-sp_phosphatase_cat-dom"/>
</dbReference>
<dbReference type="CDD" id="cd14498">
    <property type="entry name" value="DSP"/>
    <property type="match status" value="1"/>
</dbReference>
<feature type="domain" description="Tyrosine-protein phosphatase" evidence="6">
    <location>
        <begin position="188"/>
        <end position="337"/>
    </location>
</feature>
<evidence type="ECO:0000256" key="3">
    <source>
        <dbReference type="ARBA" id="ARBA00022801"/>
    </source>
</evidence>
<reference evidence="8" key="1">
    <citation type="submission" date="2020-04" db="EMBL/GenBank/DDBJ databases">
        <title>Analysis of mating type loci in Filobasidium floriforme.</title>
        <authorList>
            <person name="Nowrousian M."/>
        </authorList>
    </citation>
    <scope>NUCLEOTIDE SEQUENCE</scope>
    <source>
        <strain evidence="8">CBS 6242</strain>
    </source>
</reference>
<dbReference type="InterPro" id="IPR029021">
    <property type="entry name" value="Prot-tyrosine_phosphatase-like"/>
</dbReference>
<dbReference type="PROSITE" id="PS50054">
    <property type="entry name" value="TYR_PHOSPHATASE_DUAL"/>
    <property type="match status" value="1"/>
</dbReference>
<evidence type="ECO:0000256" key="5">
    <source>
        <dbReference type="SAM" id="MobiDB-lite"/>
    </source>
</evidence>
<dbReference type="PANTHER" id="PTHR10159">
    <property type="entry name" value="DUAL SPECIFICITY PROTEIN PHOSPHATASE"/>
    <property type="match status" value="1"/>
</dbReference>
<dbReference type="SMART" id="SM00195">
    <property type="entry name" value="DSPc"/>
    <property type="match status" value="1"/>
</dbReference>
<feature type="compositionally biased region" description="Polar residues" evidence="5">
    <location>
        <begin position="405"/>
        <end position="414"/>
    </location>
</feature>
<comment type="caution">
    <text evidence="8">The sequence shown here is derived from an EMBL/GenBank/DDBJ whole genome shotgun (WGS) entry which is preliminary data.</text>
</comment>
<keyword evidence="3" id="KW-0378">Hydrolase</keyword>
<dbReference type="EC" id="3.1.3.48" evidence="2"/>
<evidence type="ECO:0000256" key="4">
    <source>
        <dbReference type="ARBA" id="ARBA00022912"/>
    </source>
</evidence>
<dbReference type="Proteomes" id="UP000812966">
    <property type="component" value="Unassembled WGS sequence"/>
</dbReference>
<feature type="region of interest" description="Disordered" evidence="5">
    <location>
        <begin position="1"/>
        <end position="184"/>
    </location>
</feature>
<dbReference type="SUPFAM" id="SSF52799">
    <property type="entry name" value="(Phosphotyrosine protein) phosphatases II"/>
    <property type="match status" value="1"/>
</dbReference>
<evidence type="ECO:0000259" key="7">
    <source>
        <dbReference type="PROSITE" id="PS50056"/>
    </source>
</evidence>
<keyword evidence="4" id="KW-0904">Protein phosphatase</keyword>
<organism evidence="8 9">
    <name type="scientific">Filobasidium floriforme</name>
    <dbReference type="NCBI Taxonomy" id="5210"/>
    <lineage>
        <taxon>Eukaryota</taxon>
        <taxon>Fungi</taxon>
        <taxon>Dikarya</taxon>
        <taxon>Basidiomycota</taxon>
        <taxon>Agaricomycotina</taxon>
        <taxon>Tremellomycetes</taxon>
        <taxon>Filobasidiales</taxon>
        <taxon>Filobasidiaceae</taxon>
        <taxon>Filobasidium</taxon>
    </lineage>
</organism>
<dbReference type="FunFam" id="3.90.190.10:FF:000120">
    <property type="entry name" value="MAP kinase phosphatase, putative"/>
    <property type="match status" value="1"/>
</dbReference>
<evidence type="ECO:0000259" key="6">
    <source>
        <dbReference type="PROSITE" id="PS50054"/>
    </source>
</evidence>